<dbReference type="Proteomes" id="UP000243459">
    <property type="component" value="Chromosome 1"/>
</dbReference>
<evidence type="ECO:0000313" key="3">
    <source>
        <dbReference type="Proteomes" id="UP000243459"/>
    </source>
</evidence>
<feature type="region of interest" description="Disordered" evidence="1">
    <location>
        <begin position="89"/>
        <end position="118"/>
    </location>
</feature>
<reference evidence="3" key="1">
    <citation type="journal article" date="2017" name="Nat. Commun.">
        <title>The asparagus genome sheds light on the origin and evolution of a young Y chromosome.</title>
        <authorList>
            <person name="Harkess A."/>
            <person name="Zhou J."/>
            <person name="Xu C."/>
            <person name="Bowers J.E."/>
            <person name="Van der Hulst R."/>
            <person name="Ayyampalayam S."/>
            <person name="Mercati F."/>
            <person name="Riccardi P."/>
            <person name="McKain M.R."/>
            <person name="Kakrana A."/>
            <person name="Tang H."/>
            <person name="Ray J."/>
            <person name="Groenendijk J."/>
            <person name="Arikit S."/>
            <person name="Mathioni S.M."/>
            <person name="Nakano M."/>
            <person name="Shan H."/>
            <person name="Telgmann-Rauber A."/>
            <person name="Kanno A."/>
            <person name="Yue Z."/>
            <person name="Chen H."/>
            <person name="Li W."/>
            <person name="Chen Y."/>
            <person name="Xu X."/>
            <person name="Zhang Y."/>
            <person name="Luo S."/>
            <person name="Chen H."/>
            <person name="Gao J."/>
            <person name="Mao Z."/>
            <person name="Pires J.C."/>
            <person name="Luo M."/>
            <person name="Kudrna D."/>
            <person name="Wing R.A."/>
            <person name="Meyers B.C."/>
            <person name="Yi K."/>
            <person name="Kong H."/>
            <person name="Lavrijsen P."/>
            <person name="Sunseri F."/>
            <person name="Falavigna A."/>
            <person name="Ye Y."/>
            <person name="Leebens-Mack J.H."/>
            <person name="Chen G."/>
        </authorList>
    </citation>
    <scope>NUCLEOTIDE SEQUENCE [LARGE SCALE GENOMIC DNA]</scope>
    <source>
        <strain evidence="3">cv. DH0086</strain>
    </source>
</reference>
<evidence type="ECO:0000256" key="1">
    <source>
        <dbReference type="SAM" id="MobiDB-lite"/>
    </source>
</evidence>
<sequence>MSIYEPLRQLGIHGTAWRCSIVRFTPATVQRKAAYDGAAGRDTMLVPLKQRPQTLDARFASMKENRMRVISSQQKAFHDNGRYNAQRRRFQQQQLQQRPVQATRGGALSGRRPGYYVK</sequence>
<dbReference type="Gramene" id="ONK79323">
    <property type="protein sequence ID" value="ONK79323"/>
    <property type="gene ID" value="A4U43_C01F5200"/>
</dbReference>
<name>A0A5P1FNL9_ASPOF</name>
<proteinExistence type="predicted"/>
<organism evidence="2 3">
    <name type="scientific">Asparagus officinalis</name>
    <name type="common">Garden asparagus</name>
    <dbReference type="NCBI Taxonomy" id="4686"/>
    <lineage>
        <taxon>Eukaryota</taxon>
        <taxon>Viridiplantae</taxon>
        <taxon>Streptophyta</taxon>
        <taxon>Embryophyta</taxon>
        <taxon>Tracheophyta</taxon>
        <taxon>Spermatophyta</taxon>
        <taxon>Magnoliopsida</taxon>
        <taxon>Liliopsida</taxon>
        <taxon>Asparagales</taxon>
        <taxon>Asparagaceae</taxon>
        <taxon>Asparagoideae</taxon>
        <taxon>Asparagus</taxon>
    </lineage>
</organism>
<accession>A0A5P1FNL9</accession>
<protein>
    <submittedName>
        <fullName evidence="2">Uncharacterized protein</fullName>
    </submittedName>
</protein>
<keyword evidence="3" id="KW-1185">Reference proteome</keyword>
<dbReference type="EMBL" id="CM007381">
    <property type="protein sequence ID" value="ONK79323.1"/>
    <property type="molecule type" value="Genomic_DNA"/>
</dbReference>
<evidence type="ECO:0000313" key="2">
    <source>
        <dbReference type="EMBL" id="ONK79323.1"/>
    </source>
</evidence>
<dbReference type="AlphaFoldDB" id="A0A5P1FNL9"/>
<feature type="compositionally biased region" description="Low complexity" evidence="1">
    <location>
        <begin position="91"/>
        <end position="104"/>
    </location>
</feature>
<gene>
    <name evidence="2" type="ORF">A4U43_C01F5200</name>
</gene>